<dbReference type="OrthoDB" id="14252at2759"/>
<dbReference type="InterPro" id="IPR050567">
    <property type="entry name" value="Mitochondrial_Carrier"/>
</dbReference>
<protein>
    <submittedName>
        <fullName evidence="9">Mitochondrial arginine transporter BAC1-like</fullName>
    </submittedName>
</protein>
<dbReference type="RefSeq" id="XP_016491738.1">
    <property type="nucleotide sequence ID" value="XM_016636252.1"/>
</dbReference>
<keyword evidence="3" id="KW-0813">Transport</keyword>
<evidence type="ECO:0000256" key="5">
    <source>
        <dbReference type="ARBA" id="ARBA00022737"/>
    </source>
</evidence>
<keyword evidence="7" id="KW-0496">Mitochondrion</keyword>
<dbReference type="GO" id="GO:0031966">
    <property type="term" value="C:mitochondrial membrane"/>
    <property type="evidence" value="ECO:0007669"/>
    <property type="project" value="UniProtKB-SubCell"/>
</dbReference>
<dbReference type="KEGG" id="nta:107811344"/>
<dbReference type="SUPFAM" id="SSF103506">
    <property type="entry name" value="Mitochondrial carrier"/>
    <property type="match status" value="1"/>
</dbReference>
<dbReference type="PANTHER" id="PTHR45624">
    <property type="entry name" value="MITOCHONDRIAL BASIC AMINO ACIDS TRANSPORTER-RELATED"/>
    <property type="match status" value="1"/>
</dbReference>
<keyword evidence="5" id="KW-0677">Repeat</keyword>
<evidence type="ECO:0000256" key="2">
    <source>
        <dbReference type="ARBA" id="ARBA00006375"/>
    </source>
</evidence>
<reference evidence="9" key="1">
    <citation type="submission" date="2025-08" db="UniProtKB">
        <authorList>
            <consortium name="RefSeq"/>
        </authorList>
    </citation>
    <scope>IDENTIFICATION</scope>
</reference>
<dbReference type="STRING" id="4097.A0A1S4BSH2"/>
<accession>A0A1S4BSH2</accession>
<proteinExistence type="inferred from homology"/>
<evidence type="ECO:0000256" key="8">
    <source>
        <dbReference type="ARBA" id="ARBA00023136"/>
    </source>
</evidence>
<organism evidence="9">
    <name type="scientific">Nicotiana tabacum</name>
    <name type="common">Common tobacco</name>
    <dbReference type="NCBI Taxonomy" id="4097"/>
    <lineage>
        <taxon>Eukaryota</taxon>
        <taxon>Viridiplantae</taxon>
        <taxon>Streptophyta</taxon>
        <taxon>Embryophyta</taxon>
        <taxon>Tracheophyta</taxon>
        <taxon>Spermatophyta</taxon>
        <taxon>Magnoliopsida</taxon>
        <taxon>eudicotyledons</taxon>
        <taxon>Gunneridae</taxon>
        <taxon>Pentapetalae</taxon>
        <taxon>asterids</taxon>
        <taxon>lamiids</taxon>
        <taxon>Solanales</taxon>
        <taxon>Solanaceae</taxon>
        <taxon>Nicotianoideae</taxon>
        <taxon>Nicotianeae</taxon>
        <taxon>Nicotiana</taxon>
    </lineage>
</organism>
<evidence type="ECO:0000256" key="1">
    <source>
        <dbReference type="ARBA" id="ARBA00004225"/>
    </source>
</evidence>
<gene>
    <name evidence="9" type="primary">LOC107811344</name>
</gene>
<comment type="subcellular location">
    <subcellularLocation>
        <location evidence="1">Mitochondrion membrane</location>
        <topology evidence="1">Multi-pass membrane protein</topology>
    </subcellularLocation>
</comment>
<dbReference type="AlphaFoldDB" id="A0A1S4BSH2"/>
<comment type="similarity">
    <text evidence="2">Belongs to the mitochondrial carrier (TC 2.A.29) family.</text>
</comment>
<sequence length="162" mass="18129">MPLRPKLCLQADKEPLQLTGMFRGGFATLLRESVGNAAFFSTYEYVRYCMHLQLKGASSGSESSQLIDVGVGIMSGGLGGIAFWSAFLPLNVAKTIIQTTPEKNHPRILTYQKEKEQLYLTYKKKEYRTDQSYTISVVKDGLTNILAFRDFRLQGKDMICGA</sequence>
<evidence type="ECO:0000256" key="6">
    <source>
        <dbReference type="ARBA" id="ARBA00022989"/>
    </source>
</evidence>
<evidence type="ECO:0000256" key="3">
    <source>
        <dbReference type="ARBA" id="ARBA00022448"/>
    </source>
</evidence>
<evidence type="ECO:0000256" key="4">
    <source>
        <dbReference type="ARBA" id="ARBA00022692"/>
    </source>
</evidence>
<dbReference type="PaxDb" id="4097-A0A1S4BSH2"/>
<evidence type="ECO:0000313" key="9">
    <source>
        <dbReference type="RefSeq" id="XP_016491738.1"/>
    </source>
</evidence>
<dbReference type="Gene3D" id="1.50.40.10">
    <property type="entry name" value="Mitochondrial carrier domain"/>
    <property type="match status" value="1"/>
</dbReference>
<keyword evidence="4" id="KW-0812">Transmembrane</keyword>
<evidence type="ECO:0000256" key="7">
    <source>
        <dbReference type="ARBA" id="ARBA00023128"/>
    </source>
</evidence>
<keyword evidence="8" id="KW-0472">Membrane</keyword>
<dbReference type="PANTHER" id="PTHR45624:SF42">
    <property type="entry name" value="MITOCHONDRIAL ARGININE TRANSPORTER BAC1"/>
    <property type="match status" value="1"/>
</dbReference>
<dbReference type="InterPro" id="IPR023395">
    <property type="entry name" value="MCP_dom_sf"/>
</dbReference>
<keyword evidence="6" id="KW-1133">Transmembrane helix</keyword>
<name>A0A1S4BSH2_TOBAC</name>